<reference evidence="1" key="2">
    <citation type="submission" date="2015-07" db="EMBL/GenBank/DDBJ databases">
        <authorList>
            <person name="Noorani M."/>
        </authorList>
    </citation>
    <scope>NUCLEOTIDE SEQUENCE</scope>
    <source>
        <strain evidence="1">Yugu1</strain>
    </source>
</reference>
<dbReference type="OrthoDB" id="10386130at2759"/>
<reference evidence="1" key="1">
    <citation type="journal article" date="2012" name="Nat. Biotechnol.">
        <title>Reference genome sequence of the model plant Setaria.</title>
        <authorList>
            <person name="Bennetzen J.L."/>
            <person name="Schmutz J."/>
            <person name="Wang H."/>
            <person name="Percifield R."/>
            <person name="Hawkins J."/>
            <person name="Pontaroli A.C."/>
            <person name="Estep M."/>
            <person name="Feng L."/>
            <person name="Vaughn J.N."/>
            <person name="Grimwood J."/>
            <person name="Jenkins J."/>
            <person name="Barry K."/>
            <person name="Lindquist E."/>
            <person name="Hellsten U."/>
            <person name="Deshpande S."/>
            <person name="Wang X."/>
            <person name="Wu X."/>
            <person name="Mitros T."/>
            <person name="Triplett J."/>
            <person name="Yang X."/>
            <person name="Ye C.Y."/>
            <person name="Mauro-Herrera M."/>
            <person name="Wang L."/>
            <person name="Li P."/>
            <person name="Sharma M."/>
            <person name="Sharma R."/>
            <person name="Ronald P.C."/>
            <person name="Panaud O."/>
            <person name="Kellogg E.A."/>
            <person name="Brutnell T.P."/>
            <person name="Doust A.N."/>
            <person name="Tuskan G.A."/>
            <person name="Rokhsar D."/>
            <person name="Devos K.M."/>
        </authorList>
    </citation>
    <scope>NUCLEOTIDE SEQUENCE [LARGE SCALE GENOMIC DNA]</scope>
    <source>
        <strain evidence="1">Yugu1</strain>
    </source>
</reference>
<protein>
    <submittedName>
        <fullName evidence="1">Uncharacterized protein</fullName>
    </submittedName>
</protein>
<accession>A0A368R326</accession>
<sequence>MPGGSIQRDRIDPSFLPFFHGGRLLQEARLTTDHAILLEASSSHYSILRMMINSYNRLSSKNSYILPVPFESFHACHQKKVCC</sequence>
<organism evidence="1">
    <name type="scientific">Setaria italica</name>
    <name type="common">Foxtail millet</name>
    <name type="synonym">Panicum italicum</name>
    <dbReference type="NCBI Taxonomy" id="4555"/>
    <lineage>
        <taxon>Eukaryota</taxon>
        <taxon>Viridiplantae</taxon>
        <taxon>Streptophyta</taxon>
        <taxon>Embryophyta</taxon>
        <taxon>Tracheophyta</taxon>
        <taxon>Spermatophyta</taxon>
        <taxon>Magnoliopsida</taxon>
        <taxon>Liliopsida</taxon>
        <taxon>Poales</taxon>
        <taxon>Poaceae</taxon>
        <taxon>PACMAD clade</taxon>
        <taxon>Panicoideae</taxon>
        <taxon>Panicodae</taxon>
        <taxon>Paniceae</taxon>
        <taxon>Cenchrinae</taxon>
        <taxon>Setaria</taxon>
    </lineage>
</organism>
<proteinExistence type="predicted"/>
<evidence type="ECO:0000313" key="1">
    <source>
        <dbReference type="EMBL" id="RCV24601.1"/>
    </source>
</evidence>
<gene>
    <name evidence="1" type="ORF">SETIT_5G098700v2</name>
</gene>
<dbReference type="AlphaFoldDB" id="A0A368R326"/>
<name>A0A368R326_SETIT</name>
<dbReference type="EMBL" id="CM003532">
    <property type="protein sequence ID" value="RCV24601.1"/>
    <property type="molecule type" value="Genomic_DNA"/>
</dbReference>